<dbReference type="GO" id="GO:0016799">
    <property type="term" value="F:hydrolase activity, hydrolyzing N-glycosyl compounds"/>
    <property type="evidence" value="ECO:0007669"/>
    <property type="project" value="InterPro"/>
</dbReference>
<feature type="domain" description="Inosine/uridine-preferring nucleoside hydrolase" evidence="1">
    <location>
        <begin position="11"/>
        <end position="262"/>
    </location>
</feature>
<dbReference type="Gene3D" id="3.90.245.10">
    <property type="entry name" value="Ribonucleoside hydrolase-like"/>
    <property type="match status" value="1"/>
</dbReference>
<proteinExistence type="predicted"/>
<protein>
    <recommendedName>
        <fullName evidence="1">Inosine/uridine-preferring nucleoside hydrolase domain-containing protein</fullName>
    </recommendedName>
</protein>
<sequence length="329" mass="37509">MNVVESKQVPIIFDTDMDVDCDDAGALAVLHALMDLGEAEILGVIVDVPLEASARCVMTINNYYNRIHIPVGLLKNGTIERGTKYQLYREIRQKIRKFRNNYTEVVVEQFSNDSITNQKIWDDVSLYRHLLSKAENHSVVIVAVGLLSALESLLKSKPDEISQLNGRELVQKKVNKLVTMGIGRFPEAKAEFNWLLDWESAQHVINHWPTPLVVQSNGTEFLTGNKLSIKTPESNPVRKCYEVYLGRPRKGNFSWDPLAALYGVRGSEPYLYEKQGYRLILEPELGVNHWVVNDGNIIYRHSFLQLKSPKIKLKKTLEDLIIKPPKNRS</sequence>
<gene>
    <name evidence="2" type="ORF">LCGC14_0934450</name>
</gene>
<accession>A0A0F9R5G0</accession>
<name>A0A0F9R5G0_9ZZZZ</name>
<reference evidence="2" key="1">
    <citation type="journal article" date="2015" name="Nature">
        <title>Complex archaea that bridge the gap between prokaryotes and eukaryotes.</title>
        <authorList>
            <person name="Spang A."/>
            <person name="Saw J.H."/>
            <person name="Jorgensen S.L."/>
            <person name="Zaremba-Niedzwiedzka K."/>
            <person name="Martijn J."/>
            <person name="Lind A.E."/>
            <person name="van Eijk R."/>
            <person name="Schleper C."/>
            <person name="Guy L."/>
            <person name="Ettema T.J."/>
        </authorList>
    </citation>
    <scope>NUCLEOTIDE SEQUENCE</scope>
</reference>
<dbReference type="InterPro" id="IPR036452">
    <property type="entry name" value="Ribo_hydro-like"/>
</dbReference>
<dbReference type="Pfam" id="PF01156">
    <property type="entry name" value="IU_nuc_hydro"/>
    <property type="match status" value="1"/>
</dbReference>
<organism evidence="2">
    <name type="scientific">marine sediment metagenome</name>
    <dbReference type="NCBI Taxonomy" id="412755"/>
    <lineage>
        <taxon>unclassified sequences</taxon>
        <taxon>metagenomes</taxon>
        <taxon>ecological metagenomes</taxon>
    </lineage>
</organism>
<dbReference type="SUPFAM" id="SSF53590">
    <property type="entry name" value="Nucleoside hydrolase"/>
    <property type="match status" value="1"/>
</dbReference>
<evidence type="ECO:0000313" key="2">
    <source>
        <dbReference type="EMBL" id="KKN20536.1"/>
    </source>
</evidence>
<dbReference type="PANTHER" id="PTHR43264:SF1">
    <property type="entry name" value="INOSINE_URIDINE-PREFERRING NUCLEOSIDE HYDROLASE DOMAIN-CONTAINING PROTEIN"/>
    <property type="match status" value="1"/>
</dbReference>
<evidence type="ECO:0000259" key="1">
    <source>
        <dbReference type="Pfam" id="PF01156"/>
    </source>
</evidence>
<dbReference type="InterPro" id="IPR001910">
    <property type="entry name" value="Inosine/uridine_hydrolase_dom"/>
</dbReference>
<dbReference type="AlphaFoldDB" id="A0A0F9R5G0"/>
<comment type="caution">
    <text evidence="2">The sequence shown here is derived from an EMBL/GenBank/DDBJ whole genome shotgun (WGS) entry which is preliminary data.</text>
</comment>
<dbReference type="PANTHER" id="PTHR43264">
    <property type="match status" value="1"/>
</dbReference>
<dbReference type="EMBL" id="LAZR01003232">
    <property type="protein sequence ID" value="KKN20536.1"/>
    <property type="molecule type" value="Genomic_DNA"/>
</dbReference>